<dbReference type="GO" id="GO:0005874">
    <property type="term" value="C:microtubule"/>
    <property type="evidence" value="ECO:0007669"/>
    <property type="project" value="UniProtKB-KW"/>
</dbReference>
<dbReference type="Pfam" id="PF00418">
    <property type="entry name" value="Tubulin-binding"/>
    <property type="match status" value="5"/>
</dbReference>
<dbReference type="GO" id="GO:0000226">
    <property type="term" value="P:microtubule cytoskeleton organization"/>
    <property type="evidence" value="ECO:0007669"/>
    <property type="project" value="TreeGrafter"/>
</dbReference>
<evidence type="ECO:0000256" key="1">
    <source>
        <dbReference type="ARBA" id="ARBA00004245"/>
    </source>
</evidence>
<dbReference type="PANTHER" id="PTHR11501:SF18">
    <property type="entry name" value="MICROTUBULE-ASSOCIATED PROTEIN"/>
    <property type="match status" value="1"/>
</dbReference>
<evidence type="ECO:0000256" key="2">
    <source>
        <dbReference type="ARBA" id="ARBA00022490"/>
    </source>
</evidence>
<keyword evidence="4" id="KW-0677">Repeat</keyword>
<evidence type="ECO:0000313" key="8">
    <source>
        <dbReference type="Proteomes" id="UP000318582"/>
    </source>
</evidence>
<evidence type="ECO:0000313" key="7">
    <source>
        <dbReference type="EMBL" id="TPX56737.1"/>
    </source>
</evidence>
<evidence type="ECO:0000256" key="6">
    <source>
        <dbReference type="RuleBase" id="RU000686"/>
    </source>
</evidence>
<comment type="subcellular location">
    <subcellularLocation>
        <location evidence="1 6">Cytoplasm</location>
        <location evidence="1 6">Cytoskeleton</location>
    </subcellularLocation>
</comment>
<dbReference type="PANTHER" id="PTHR11501">
    <property type="entry name" value="MICROTUBULE-ASSOCIATED PROTEIN"/>
    <property type="match status" value="1"/>
</dbReference>
<dbReference type="PROSITE" id="PS00229">
    <property type="entry name" value="TAU_MAP_1"/>
    <property type="match status" value="2"/>
</dbReference>
<keyword evidence="8" id="KW-1185">Reference proteome</keyword>
<accession>A0A507DZX2</accession>
<dbReference type="STRING" id="109895.A0A507DZX2"/>
<evidence type="ECO:0000256" key="4">
    <source>
        <dbReference type="ARBA" id="ARBA00022737"/>
    </source>
</evidence>
<dbReference type="Proteomes" id="UP000318582">
    <property type="component" value="Unassembled WGS sequence"/>
</dbReference>
<keyword evidence="5 6" id="KW-0206">Cytoskeleton</keyword>
<organism evidence="7 8">
    <name type="scientific">Powellomyces hirtus</name>
    <dbReference type="NCBI Taxonomy" id="109895"/>
    <lineage>
        <taxon>Eukaryota</taxon>
        <taxon>Fungi</taxon>
        <taxon>Fungi incertae sedis</taxon>
        <taxon>Chytridiomycota</taxon>
        <taxon>Chytridiomycota incertae sedis</taxon>
        <taxon>Chytridiomycetes</taxon>
        <taxon>Spizellomycetales</taxon>
        <taxon>Powellomycetaceae</taxon>
        <taxon>Powellomyces</taxon>
    </lineage>
</organism>
<sequence length="307" mass="33280">MPISSQTLGIQVPRPTTVSTTVRRQSLTPHPGLPPVNTLGMEPKKAARVKSASAHAVHVVVVEPKVGSKDNVHWHKAGGDVKIFDQKLQFKKQAQSRVGSLDNLHWTPPGGEVQIINEPLYFSDRAQSKVGSWDNINHKPQSTYGTRRNSRALSRSVSANALLASSNITFRHSARLSTAAGFFRSPVVSNYVEVPTALPGRRKISSKIGSLDNIHHRPGGGKKRIVDEPIKTAKLSRVASKVGSFENIAHVPGGGQVQITDVPMRPRAHSKVGSLDNIKHKPLGGHVVIVNEPTLYVTKRELAKAAN</sequence>
<keyword evidence="3" id="KW-0597">Phosphoprotein</keyword>
<keyword evidence="2 6" id="KW-0963">Cytoplasm</keyword>
<proteinExistence type="predicted"/>
<dbReference type="PROSITE" id="PS51491">
    <property type="entry name" value="TAU_MAP_2"/>
    <property type="match status" value="3"/>
</dbReference>
<dbReference type="GO" id="GO:0008017">
    <property type="term" value="F:microtubule binding"/>
    <property type="evidence" value="ECO:0007669"/>
    <property type="project" value="InterPro"/>
</dbReference>
<evidence type="ECO:0000256" key="3">
    <source>
        <dbReference type="ARBA" id="ARBA00022553"/>
    </source>
</evidence>
<protein>
    <recommendedName>
        <fullName evidence="6">Microtubule-associated protein</fullName>
    </recommendedName>
</protein>
<dbReference type="EMBL" id="QEAQ01000066">
    <property type="protein sequence ID" value="TPX56737.1"/>
    <property type="molecule type" value="Genomic_DNA"/>
</dbReference>
<dbReference type="AlphaFoldDB" id="A0A507DZX2"/>
<name>A0A507DZX2_9FUNG</name>
<gene>
    <name evidence="7" type="ORF">PhCBS80983_g04318</name>
</gene>
<dbReference type="InterPro" id="IPR027324">
    <property type="entry name" value="MAP2/MAP4/Tau"/>
</dbReference>
<comment type="caution">
    <text evidence="7">The sequence shown here is derived from an EMBL/GenBank/DDBJ whole genome shotgun (WGS) entry which is preliminary data.</text>
</comment>
<keyword evidence="6" id="KW-0493">Microtubule</keyword>
<evidence type="ECO:0000256" key="5">
    <source>
        <dbReference type="ARBA" id="ARBA00023212"/>
    </source>
</evidence>
<dbReference type="InterPro" id="IPR001084">
    <property type="entry name" value="MAP_tubulin-bd_rpt"/>
</dbReference>
<reference evidence="7 8" key="1">
    <citation type="journal article" date="2019" name="Sci. Rep.">
        <title>Comparative genomics of chytrid fungi reveal insights into the obligate biotrophic and pathogenic lifestyle of Synchytrium endobioticum.</title>
        <authorList>
            <person name="van de Vossenberg B.T.L.H."/>
            <person name="Warris S."/>
            <person name="Nguyen H.D.T."/>
            <person name="van Gent-Pelzer M.P.E."/>
            <person name="Joly D.L."/>
            <person name="van de Geest H.C."/>
            <person name="Bonants P.J.M."/>
            <person name="Smith D.S."/>
            <person name="Levesque C.A."/>
            <person name="van der Lee T.A.J."/>
        </authorList>
    </citation>
    <scope>NUCLEOTIDE SEQUENCE [LARGE SCALE GENOMIC DNA]</scope>
    <source>
        <strain evidence="7 8">CBS 809.83</strain>
    </source>
</reference>